<sequence>MQLRSTSSSNTSGISCGPSLIVTGQAQTKHSPSAPDHDNVYSGLRSGSREIVAAPGEPITLWSMQVRVDFNPHDAVPEVLCLIVPAPTGVVYENQCGGHACLRKSLEGFLVVVGRATPFTEFFARFDGRPPVSWTVEDLDRLQRLVREKVAYFVPDGDSGDSDVRVLLSLDFDRLDDLTEAWLPVRAGDEAAVLVFANSD</sequence>
<evidence type="ECO:0000313" key="2">
    <source>
        <dbReference type="Proteomes" id="UP000763557"/>
    </source>
</evidence>
<reference evidence="1 2" key="1">
    <citation type="submission" date="2020-01" db="EMBL/GenBank/DDBJ databases">
        <title>Kibdelosporangium persica a novel Actinomycetes from a hot desert in Iran.</title>
        <authorList>
            <person name="Safaei N."/>
            <person name="Zaburannyi N."/>
            <person name="Mueller R."/>
            <person name="Wink J."/>
        </authorList>
    </citation>
    <scope>NUCLEOTIDE SEQUENCE [LARGE SCALE GENOMIC DNA]</scope>
    <source>
        <strain evidence="1 2">4NS15</strain>
    </source>
</reference>
<dbReference type="PROSITE" id="PS51257">
    <property type="entry name" value="PROKAR_LIPOPROTEIN"/>
    <property type="match status" value="1"/>
</dbReference>
<gene>
    <name evidence="1" type="ORF">GC106_22870</name>
</gene>
<keyword evidence="2" id="KW-1185">Reference proteome</keyword>
<evidence type="ECO:0000313" key="1">
    <source>
        <dbReference type="EMBL" id="NRN65077.1"/>
    </source>
</evidence>
<name>A0ABX2F1H3_9PSEU</name>
<dbReference type="Proteomes" id="UP000763557">
    <property type="component" value="Unassembled WGS sequence"/>
</dbReference>
<protein>
    <submittedName>
        <fullName evidence="1">Uncharacterized protein</fullName>
    </submittedName>
</protein>
<organism evidence="1 2">
    <name type="scientific">Kibdelosporangium persicum</name>
    <dbReference type="NCBI Taxonomy" id="2698649"/>
    <lineage>
        <taxon>Bacteria</taxon>
        <taxon>Bacillati</taxon>
        <taxon>Actinomycetota</taxon>
        <taxon>Actinomycetes</taxon>
        <taxon>Pseudonocardiales</taxon>
        <taxon>Pseudonocardiaceae</taxon>
        <taxon>Kibdelosporangium</taxon>
    </lineage>
</organism>
<dbReference type="EMBL" id="JAAATY010000005">
    <property type="protein sequence ID" value="NRN65077.1"/>
    <property type="molecule type" value="Genomic_DNA"/>
</dbReference>
<comment type="caution">
    <text evidence="1">The sequence shown here is derived from an EMBL/GenBank/DDBJ whole genome shotgun (WGS) entry which is preliminary data.</text>
</comment>
<accession>A0ABX2F1H3</accession>
<proteinExistence type="predicted"/>
<dbReference type="Pfam" id="PF19715">
    <property type="entry name" value="DUF6210"/>
    <property type="match status" value="1"/>
</dbReference>
<dbReference type="InterPro" id="IPR046182">
    <property type="entry name" value="DUF6210"/>
</dbReference>